<evidence type="ECO:0000256" key="1">
    <source>
        <dbReference type="ARBA" id="ARBA00006484"/>
    </source>
</evidence>
<protein>
    <submittedName>
        <fullName evidence="4">Glucose 1-dehydrogenase</fullName>
    </submittedName>
</protein>
<dbReference type="InterPro" id="IPR020904">
    <property type="entry name" value="Sc_DH/Rdtase_CS"/>
</dbReference>
<dbReference type="PROSITE" id="PS00061">
    <property type="entry name" value="ADH_SHORT"/>
    <property type="match status" value="1"/>
</dbReference>
<dbReference type="Gene3D" id="3.40.50.720">
    <property type="entry name" value="NAD(P)-binding Rossmann-like Domain"/>
    <property type="match status" value="1"/>
</dbReference>
<accession>A0A917J016</accession>
<dbReference type="PRINTS" id="PR00081">
    <property type="entry name" value="GDHRDH"/>
</dbReference>
<dbReference type="InterPro" id="IPR002347">
    <property type="entry name" value="SDR_fam"/>
</dbReference>
<dbReference type="SMART" id="SM00822">
    <property type="entry name" value="PKS_KR"/>
    <property type="match status" value="1"/>
</dbReference>
<evidence type="ECO:0000313" key="5">
    <source>
        <dbReference type="Proteomes" id="UP000627292"/>
    </source>
</evidence>
<sequence length="258" mass="27501">MKTLQNKVAFITGADSGIGRATAIAYAAAGAKVAITYRSDEEGALDTQKSMEQYGVQSVVLHLDVTEEKQVTEVLDRVVAELGGLDILVNNAAVNGSGIPVGEMSTETFDTTMKTNVYGIFFTCRWFIQYLRKNNSKGKIINISSIHEAVVAPGNADYNASKGALKGFTQTLALELAETGTTVNNIAPGMILTPMNQKAIDDKEQLEKATQNIPLKRAGQPEEIAQLAVFLASEAADYVTGSTYVMDGGLMLQLGQGA</sequence>
<evidence type="ECO:0000313" key="4">
    <source>
        <dbReference type="EMBL" id="GGH72872.1"/>
    </source>
</evidence>
<dbReference type="InterPro" id="IPR057326">
    <property type="entry name" value="KR_dom"/>
</dbReference>
<reference evidence="4" key="1">
    <citation type="journal article" date="2014" name="Int. J. Syst. Evol. Microbiol.">
        <title>Complete genome sequence of Corynebacterium casei LMG S-19264T (=DSM 44701T), isolated from a smear-ripened cheese.</title>
        <authorList>
            <consortium name="US DOE Joint Genome Institute (JGI-PGF)"/>
            <person name="Walter F."/>
            <person name="Albersmeier A."/>
            <person name="Kalinowski J."/>
            <person name="Ruckert C."/>
        </authorList>
    </citation>
    <scope>NUCLEOTIDE SEQUENCE</scope>
    <source>
        <strain evidence="4">CGMCC 1.15290</strain>
    </source>
</reference>
<evidence type="ECO:0000256" key="2">
    <source>
        <dbReference type="ARBA" id="ARBA00023002"/>
    </source>
</evidence>
<dbReference type="Pfam" id="PF13561">
    <property type="entry name" value="adh_short_C2"/>
    <property type="match status" value="1"/>
</dbReference>
<reference evidence="4" key="2">
    <citation type="submission" date="2020-09" db="EMBL/GenBank/DDBJ databases">
        <authorList>
            <person name="Sun Q."/>
            <person name="Zhou Y."/>
        </authorList>
    </citation>
    <scope>NUCLEOTIDE SEQUENCE</scope>
    <source>
        <strain evidence="4">CGMCC 1.15290</strain>
    </source>
</reference>
<dbReference type="NCBIfam" id="NF005559">
    <property type="entry name" value="PRK07231.1"/>
    <property type="match status" value="1"/>
</dbReference>
<feature type="domain" description="Ketoreductase" evidence="3">
    <location>
        <begin position="7"/>
        <end position="189"/>
    </location>
</feature>
<dbReference type="SUPFAM" id="SSF51735">
    <property type="entry name" value="NAD(P)-binding Rossmann-fold domains"/>
    <property type="match status" value="1"/>
</dbReference>
<organism evidence="4 5">
    <name type="scientific">Filimonas zeae</name>
    <dbReference type="NCBI Taxonomy" id="1737353"/>
    <lineage>
        <taxon>Bacteria</taxon>
        <taxon>Pseudomonadati</taxon>
        <taxon>Bacteroidota</taxon>
        <taxon>Chitinophagia</taxon>
        <taxon>Chitinophagales</taxon>
        <taxon>Chitinophagaceae</taxon>
        <taxon>Filimonas</taxon>
    </lineage>
</organism>
<dbReference type="RefSeq" id="WP_188954356.1">
    <property type="nucleotide sequence ID" value="NZ_BMIB01000003.1"/>
</dbReference>
<comment type="caution">
    <text evidence="4">The sequence shown here is derived from an EMBL/GenBank/DDBJ whole genome shotgun (WGS) entry which is preliminary data.</text>
</comment>
<dbReference type="GO" id="GO:0016491">
    <property type="term" value="F:oxidoreductase activity"/>
    <property type="evidence" value="ECO:0007669"/>
    <property type="project" value="UniProtKB-KW"/>
</dbReference>
<dbReference type="FunFam" id="3.40.50.720:FF:000084">
    <property type="entry name" value="Short-chain dehydrogenase reductase"/>
    <property type="match status" value="1"/>
</dbReference>
<keyword evidence="2" id="KW-0560">Oxidoreductase</keyword>
<gene>
    <name evidence="4" type="primary">gdh</name>
    <name evidence="4" type="ORF">GCM10011379_33770</name>
</gene>
<dbReference type="PANTHER" id="PTHR43639:SF1">
    <property type="entry name" value="SHORT-CHAIN DEHYDROGENASE_REDUCTASE FAMILY PROTEIN"/>
    <property type="match status" value="1"/>
</dbReference>
<dbReference type="AlphaFoldDB" id="A0A917J016"/>
<dbReference type="InterPro" id="IPR036291">
    <property type="entry name" value="NAD(P)-bd_dom_sf"/>
</dbReference>
<evidence type="ECO:0000259" key="3">
    <source>
        <dbReference type="SMART" id="SM00822"/>
    </source>
</evidence>
<dbReference type="Proteomes" id="UP000627292">
    <property type="component" value="Unassembled WGS sequence"/>
</dbReference>
<dbReference type="PRINTS" id="PR00080">
    <property type="entry name" value="SDRFAMILY"/>
</dbReference>
<dbReference type="PANTHER" id="PTHR43639">
    <property type="entry name" value="OXIDOREDUCTASE, SHORT-CHAIN DEHYDROGENASE/REDUCTASE FAMILY (AFU_ORTHOLOGUE AFUA_5G02870)"/>
    <property type="match status" value="1"/>
</dbReference>
<keyword evidence="5" id="KW-1185">Reference proteome</keyword>
<name>A0A917J016_9BACT</name>
<comment type="similarity">
    <text evidence="1">Belongs to the short-chain dehydrogenases/reductases (SDR) family.</text>
</comment>
<dbReference type="EMBL" id="BMIB01000003">
    <property type="protein sequence ID" value="GGH72872.1"/>
    <property type="molecule type" value="Genomic_DNA"/>
</dbReference>
<proteinExistence type="inferred from homology"/>